<dbReference type="Gene3D" id="1.20.1050.10">
    <property type="match status" value="1"/>
</dbReference>
<dbReference type="RefSeq" id="WP_142833923.1">
    <property type="nucleotide sequence ID" value="NZ_VFSV01000007.1"/>
</dbReference>
<dbReference type="PROSITE" id="PS50404">
    <property type="entry name" value="GST_NTER"/>
    <property type="match status" value="1"/>
</dbReference>
<evidence type="ECO:0000259" key="2">
    <source>
        <dbReference type="PROSITE" id="PS50405"/>
    </source>
</evidence>
<evidence type="ECO:0000313" key="4">
    <source>
        <dbReference type="Proteomes" id="UP000318590"/>
    </source>
</evidence>
<dbReference type="PROSITE" id="PS50405">
    <property type="entry name" value="GST_CTER"/>
    <property type="match status" value="1"/>
</dbReference>
<keyword evidence="4" id="KW-1185">Reference proteome</keyword>
<evidence type="ECO:0000313" key="3">
    <source>
        <dbReference type="EMBL" id="TRD22287.1"/>
    </source>
</evidence>
<comment type="caution">
    <text evidence="3">The sequence shown here is derived from an EMBL/GenBank/DDBJ whole genome shotgun (WGS) entry which is preliminary data.</text>
</comment>
<reference evidence="3 4" key="1">
    <citation type="submission" date="2019-06" db="EMBL/GenBank/DDBJ databases">
        <title>Paenimaribius caenipelagi gen. nov., sp. nov., isolated from a tidal flat.</title>
        <authorList>
            <person name="Yoon J.-H."/>
        </authorList>
    </citation>
    <scope>NUCLEOTIDE SEQUENCE [LARGE SCALE GENOMIC DNA]</scope>
    <source>
        <strain evidence="3 4">JBTF-M29</strain>
    </source>
</reference>
<feature type="domain" description="GST N-terminal" evidence="1">
    <location>
        <begin position="1"/>
        <end position="83"/>
    </location>
</feature>
<dbReference type="AlphaFoldDB" id="A0A547Q7C3"/>
<dbReference type="InterPro" id="IPR036249">
    <property type="entry name" value="Thioredoxin-like_sf"/>
</dbReference>
<organism evidence="3 4">
    <name type="scientific">Palleronia caenipelagi</name>
    <dbReference type="NCBI Taxonomy" id="2489174"/>
    <lineage>
        <taxon>Bacteria</taxon>
        <taxon>Pseudomonadati</taxon>
        <taxon>Pseudomonadota</taxon>
        <taxon>Alphaproteobacteria</taxon>
        <taxon>Rhodobacterales</taxon>
        <taxon>Roseobacteraceae</taxon>
        <taxon>Palleronia</taxon>
    </lineage>
</organism>
<proteinExistence type="predicted"/>
<dbReference type="SUPFAM" id="SSF47616">
    <property type="entry name" value="GST C-terminal domain-like"/>
    <property type="match status" value="1"/>
</dbReference>
<sequence>MTYQLHCLGESGHSYKVALFLELARLDWQPVFIDFFKGQTRDPAWRAEVNAMGEAPVLVTSETSLTQSGNILLWLMEQTGQFAGDTPEDVQEIRRWLFWDTHKMSAVAATTRFMLNFLPESKRSADVIGFHQARLNDALKLLENHLTTRQWLVGRNVTVADFACCSYLFYPEPFGFDRADWPAIDRWLSGIQSLDGWKHPYDLMPRAA</sequence>
<dbReference type="OrthoDB" id="9810080at2"/>
<dbReference type="InterPro" id="IPR010987">
    <property type="entry name" value="Glutathione-S-Trfase_C-like"/>
</dbReference>
<accession>A0A547Q7C3</accession>
<dbReference type="PANTHER" id="PTHR44051">
    <property type="entry name" value="GLUTATHIONE S-TRANSFERASE-RELATED"/>
    <property type="match status" value="1"/>
</dbReference>
<dbReference type="Pfam" id="PF00043">
    <property type="entry name" value="GST_C"/>
    <property type="match status" value="1"/>
</dbReference>
<protein>
    <submittedName>
        <fullName evidence="3">Glutathione S-transferase</fullName>
    </submittedName>
</protein>
<dbReference type="Gene3D" id="3.40.30.10">
    <property type="entry name" value="Glutaredoxin"/>
    <property type="match status" value="1"/>
</dbReference>
<dbReference type="SFLD" id="SFLDG00358">
    <property type="entry name" value="Main_(cytGST)"/>
    <property type="match status" value="1"/>
</dbReference>
<dbReference type="EMBL" id="VFSV01000007">
    <property type="protein sequence ID" value="TRD22287.1"/>
    <property type="molecule type" value="Genomic_DNA"/>
</dbReference>
<dbReference type="CDD" id="cd03056">
    <property type="entry name" value="GST_N_4"/>
    <property type="match status" value="1"/>
</dbReference>
<name>A0A547Q7C3_9RHOB</name>
<dbReference type="InterPro" id="IPR004046">
    <property type="entry name" value="GST_C"/>
</dbReference>
<dbReference type="InterPro" id="IPR040079">
    <property type="entry name" value="Glutathione_S-Trfase"/>
</dbReference>
<feature type="domain" description="GST C-terminal" evidence="2">
    <location>
        <begin position="86"/>
        <end position="208"/>
    </location>
</feature>
<evidence type="ECO:0000259" key="1">
    <source>
        <dbReference type="PROSITE" id="PS50404"/>
    </source>
</evidence>
<dbReference type="Pfam" id="PF13409">
    <property type="entry name" value="GST_N_2"/>
    <property type="match status" value="1"/>
</dbReference>
<dbReference type="GO" id="GO:0016740">
    <property type="term" value="F:transferase activity"/>
    <property type="evidence" value="ECO:0007669"/>
    <property type="project" value="UniProtKB-KW"/>
</dbReference>
<dbReference type="SFLD" id="SFLDS00019">
    <property type="entry name" value="Glutathione_Transferase_(cytos"/>
    <property type="match status" value="1"/>
</dbReference>
<dbReference type="Proteomes" id="UP000318590">
    <property type="component" value="Unassembled WGS sequence"/>
</dbReference>
<dbReference type="InterPro" id="IPR036282">
    <property type="entry name" value="Glutathione-S-Trfase_C_sf"/>
</dbReference>
<keyword evidence="3" id="KW-0808">Transferase</keyword>
<dbReference type="InterPro" id="IPR004045">
    <property type="entry name" value="Glutathione_S-Trfase_N"/>
</dbReference>
<dbReference type="SUPFAM" id="SSF52833">
    <property type="entry name" value="Thioredoxin-like"/>
    <property type="match status" value="1"/>
</dbReference>
<dbReference type="PANTHER" id="PTHR44051:SF2">
    <property type="entry name" value="HYPOTHETICAL GLUTATHIONE S-TRANSFERASE LIKE PROTEIN"/>
    <property type="match status" value="1"/>
</dbReference>
<gene>
    <name evidence="3" type="ORF">FEV53_06085</name>
</gene>